<sequence length="274" mass="32468">MNKMIKIGDYNTIMNDKKLFQDTIYTTLSEAIKILEERQKDKKLKIKIEKLLNNNVPEPLKAEGKHGVHFRQIATPNHDVHWFTELTKDNKLNTVFFEYHDDKFTSNNEFKHSLGQLRIHPKINKKGNHIEEKVTIFDFNKYNGKQFKDIITLWSEPLIDFHRRLFKVCGYSDKNLRFYDASQWFKDNGPKAIDYYTNFILLFTWHGILFENFLLTGNEGKFTKEIFLPAFEKACNLSGVKPLIVPIPPMDNEEDMHWISYDHRIKPLIKSLNL</sequence>
<organism evidence="1 2">
    <name type="scientific">Candidatus Nomurabacteria bacterium RIFCSPLOWO2_01_FULL_40_18</name>
    <dbReference type="NCBI Taxonomy" id="1801773"/>
    <lineage>
        <taxon>Bacteria</taxon>
        <taxon>Candidatus Nomuraibacteriota</taxon>
    </lineage>
</organism>
<dbReference type="STRING" id="1801773.A3A03_00130"/>
<reference evidence="1 2" key="1">
    <citation type="journal article" date="2016" name="Nat. Commun.">
        <title>Thousands of microbial genomes shed light on interconnected biogeochemical processes in an aquifer system.</title>
        <authorList>
            <person name="Anantharaman K."/>
            <person name="Brown C.T."/>
            <person name="Hug L.A."/>
            <person name="Sharon I."/>
            <person name="Castelle C.J."/>
            <person name="Probst A.J."/>
            <person name="Thomas B.C."/>
            <person name="Singh A."/>
            <person name="Wilkins M.J."/>
            <person name="Karaoz U."/>
            <person name="Brodie E.L."/>
            <person name="Williams K.H."/>
            <person name="Hubbard S.S."/>
            <person name="Banfield J.F."/>
        </authorList>
    </citation>
    <scope>NUCLEOTIDE SEQUENCE [LARGE SCALE GENOMIC DNA]</scope>
</reference>
<gene>
    <name evidence="1" type="ORF">A3A03_00130</name>
</gene>
<evidence type="ECO:0000313" key="1">
    <source>
        <dbReference type="EMBL" id="OGI94685.1"/>
    </source>
</evidence>
<evidence type="ECO:0000313" key="2">
    <source>
        <dbReference type="Proteomes" id="UP000176629"/>
    </source>
</evidence>
<dbReference type="AlphaFoldDB" id="A0A1F6XKJ3"/>
<name>A0A1F6XKJ3_9BACT</name>
<proteinExistence type="predicted"/>
<dbReference type="EMBL" id="MFUX01000013">
    <property type="protein sequence ID" value="OGI94685.1"/>
    <property type="molecule type" value="Genomic_DNA"/>
</dbReference>
<dbReference type="Proteomes" id="UP000176629">
    <property type="component" value="Unassembled WGS sequence"/>
</dbReference>
<comment type="caution">
    <text evidence="1">The sequence shown here is derived from an EMBL/GenBank/DDBJ whole genome shotgun (WGS) entry which is preliminary data.</text>
</comment>
<protein>
    <submittedName>
        <fullName evidence="1">Uncharacterized protein</fullName>
    </submittedName>
</protein>
<accession>A0A1F6XKJ3</accession>